<proteinExistence type="predicted"/>
<reference evidence="3" key="1">
    <citation type="submission" date="2017-11" db="EMBL/GenBank/DDBJ databases">
        <authorList>
            <person name="Lima N.C."/>
            <person name="Parody-Merino A.M."/>
            <person name="Battley P.F."/>
            <person name="Fidler A.E."/>
            <person name="Prosdocimi F."/>
        </authorList>
    </citation>
    <scope>NUCLEOTIDE SEQUENCE [LARGE SCALE GENOMIC DNA]</scope>
</reference>
<name>A0A2I0T0E5_LIMLA</name>
<evidence type="ECO:0000313" key="2">
    <source>
        <dbReference type="EMBL" id="PKU27271.1"/>
    </source>
</evidence>
<accession>A0A2I0T0E5</accession>
<dbReference type="Proteomes" id="UP000233556">
    <property type="component" value="Unassembled WGS sequence"/>
</dbReference>
<evidence type="ECO:0000313" key="3">
    <source>
        <dbReference type="Proteomes" id="UP000233556"/>
    </source>
</evidence>
<dbReference type="Gene3D" id="3.30.70.3310">
    <property type="match status" value="1"/>
</dbReference>
<dbReference type="OrthoDB" id="283575at2759"/>
<dbReference type="SMART" id="SM01338">
    <property type="entry name" value="NOD"/>
    <property type="match status" value="1"/>
</dbReference>
<dbReference type="GO" id="GO:0016020">
    <property type="term" value="C:membrane"/>
    <property type="evidence" value="ECO:0007669"/>
    <property type="project" value="InterPro"/>
</dbReference>
<dbReference type="EMBL" id="KZ529176">
    <property type="protein sequence ID" value="PKU27271.1"/>
    <property type="molecule type" value="Genomic_DNA"/>
</dbReference>
<organism evidence="2 3">
    <name type="scientific">Limosa lapponica baueri</name>
    <dbReference type="NCBI Taxonomy" id="1758121"/>
    <lineage>
        <taxon>Eukaryota</taxon>
        <taxon>Metazoa</taxon>
        <taxon>Chordata</taxon>
        <taxon>Craniata</taxon>
        <taxon>Vertebrata</taxon>
        <taxon>Euteleostomi</taxon>
        <taxon>Archelosauria</taxon>
        <taxon>Archosauria</taxon>
        <taxon>Dinosauria</taxon>
        <taxon>Saurischia</taxon>
        <taxon>Theropoda</taxon>
        <taxon>Coelurosauria</taxon>
        <taxon>Aves</taxon>
        <taxon>Neognathae</taxon>
        <taxon>Neoaves</taxon>
        <taxon>Charadriiformes</taxon>
        <taxon>Scolopacidae</taxon>
        <taxon>Limosa</taxon>
    </lineage>
</organism>
<evidence type="ECO:0000259" key="1">
    <source>
        <dbReference type="SMART" id="SM01338"/>
    </source>
</evidence>
<sequence length="108" mass="12639">MPEKLADGTLVVVVLITPENLKNNSFNFLRELSRVLHTNVVFKKNPKGEYMIFPYYGNEEELKKHYIKRSTEDWSDMSSAVINKVKSSLYSRAGRRQKRELDQMDIRG</sequence>
<reference evidence="3" key="2">
    <citation type="submission" date="2017-12" db="EMBL/GenBank/DDBJ databases">
        <title>Genome sequence of the Bar-tailed Godwit (Limosa lapponica baueri).</title>
        <authorList>
            <person name="Lima N.C.B."/>
            <person name="Parody-Merino A.M."/>
            <person name="Battley P.F."/>
            <person name="Fidler A.E."/>
            <person name="Prosdocimi F."/>
        </authorList>
    </citation>
    <scope>NUCLEOTIDE SEQUENCE [LARGE SCALE GENOMIC DNA]</scope>
</reference>
<feature type="domain" description="Notch NOD" evidence="1">
    <location>
        <begin position="2"/>
        <end position="58"/>
    </location>
</feature>
<dbReference type="InterPro" id="IPR010660">
    <property type="entry name" value="Notch_NOD_dom"/>
</dbReference>
<dbReference type="AlphaFoldDB" id="A0A2I0T0E5"/>
<keyword evidence="3" id="KW-1185">Reference proteome</keyword>
<dbReference type="Pfam" id="PF06816">
    <property type="entry name" value="NOD"/>
    <property type="match status" value="1"/>
</dbReference>
<gene>
    <name evidence="2" type="ORF">llap_22425</name>
</gene>
<dbReference type="GO" id="GO:0030154">
    <property type="term" value="P:cell differentiation"/>
    <property type="evidence" value="ECO:0007669"/>
    <property type="project" value="InterPro"/>
</dbReference>
<protein>
    <recommendedName>
        <fullName evidence="1">Notch NOD domain-containing protein</fullName>
    </recommendedName>
</protein>